<dbReference type="Pfam" id="PF07081">
    <property type="entry name" value="DUF1349"/>
    <property type="match status" value="1"/>
</dbReference>
<evidence type="ECO:0000313" key="1">
    <source>
        <dbReference type="EMBL" id="GAA5519486.1"/>
    </source>
</evidence>
<dbReference type="InterPro" id="IPR009784">
    <property type="entry name" value="DUF1349"/>
</dbReference>
<dbReference type="EMBL" id="BAABRR010000010">
    <property type="protein sequence ID" value="GAA5519486.1"/>
    <property type="molecule type" value="Genomic_DNA"/>
</dbReference>
<protein>
    <recommendedName>
        <fullName evidence="3">DUF1349 domain-containing protein</fullName>
    </recommendedName>
</protein>
<dbReference type="PANTHER" id="PTHR35332:SF2">
    <property type="entry name" value="REGULATION OF ENOLASE PROTEIN 1"/>
    <property type="match status" value="1"/>
</dbReference>
<evidence type="ECO:0008006" key="3">
    <source>
        <dbReference type="Google" id="ProtNLM"/>
    </source>
</evidence>
<sequence length="172" mass="18701">MTRAPVGPGERRLRGDDARVGSRSIAPYAGGMENIELEALLARATWTEEPVAAEVRDGRLLVTAREESDAWRITAYGFIHDNAHALVEPLGAEAAIEVSWILDYDLQFDQAGVMLRARVEGEPWRLIRVAPLAPDAHVLAGPMCCAPTHGGLEVTFTRVAVGEPDAELHPED</sequence>
<accession>A0ABP9WI40</accession>
<dbReference type="Gene3D" id="2.60.120.200">
    <property type="match status" value="2"/>
</dbReference>
<organism evidence="1 2">
    <name type="scientific">Demequina sediminis</name>
    <dbReference type="NCBI Taxonomy" id="1930058"/>
    <lineage>
        <taxon>Bacteria</taxon>
        <taxon>Bacillati</taxon>
        <taxon>Actinomycetota</taxon>
        <taxon>Actinomycetes</taxon>
        <taxon>Micrococcales</taxon>
        <taxon>Demequinaceae</taxon>
        <taxon>Demequina</taxon>
    </lineage>
</organism>
<name>A0ABP9WI40_9MICO</name>
<reference evidence="1 2" key="1">
    <citation type="submission" date="2024-02" db="EMBL/GenBank/DDBJ databases">
        <title>Lysinimicrobium sediminis NBRC 112286.</title>
        <authorList>
            <person name="Ichikawa N."/>
            <person name="Katano-Makiyama Y."/>
            <person name="Hidaka K."/>
        </authorList>
    </citation>
    <scope>NUCLEOTIDE SEQUENCE [LARGE SCALE GENOMIC DNA]</scope>
    <source>
        <strain evidence="1 2">NBRC 112286</strain>
    </source>
</reference>
<dbReference type="PANTHER" id="PTHR35332">
    <property type="entry name" value="REGULATION OF ENOLASE PROTEIN 1"/>
    <property type="match status" value="1"/>
</dbReference>
<proteinExistence type="predicted"/>
<evidence type="ECO:0000313" key="2">
    <source>
        <dbReference type="Proteomes" id="UP001426770"/>
    </source>
</evidence>
<comment type="caution">
    <text evidence="1">The sequence shown here is derived from an EMBL/GenBank/DDBJ whole genome shotgun (WGS) entry which is preliminary data.</text>
</comment>
<gene>
    <name evidence="1" type="ORF">Lsed01_01936</name>
</gene>
<dbReference type="Proteomes" id="UP001426770">
    <property type="component" value="Unassembled WGS sequence"/>
</dbReference>
<keyword evidence="2" id="KW-1185">Reference proteome</keyword>